<proteinExistence type="predicted"/>
<reference evidence="1" key="1">
    <citation type="submission" date="2018-02" db="EMBL/GenBank/DDBJ databases">
        <authorList>
            <person name="Cohen D.B."/>
            <person name="Kent A.D."/>
        </authorList>
    </citation>
    <scope>NUCLEOTIDE SEQUENCE</scope>
</reference>
<gene>
    <name evidence="1" type="ORF">FSB_LOCUS58155</name>
</gene>
<dbReference type="EMBL" id="OIVN01006309">
    <property type="protein sequence ID" value="SPD30273.1"/>
    <property type="molecule type" value="Genomic_DNA"/>
</dbReference>
<evidence type="ECO:0000313" key="1">
    <source>
        <dbReference type="EMBL" id="SPD30273.1"/>
    </source>
</evidence>
<sequence>MLLPCPSSSNNTKTMVLKIGSDRTGRFNREPVFSPPSLLSPHAASPFLTLPLSLSLSRSHLRFSRSHSSFSRSHLRHLGLDLSLSRFLTSLSHFRRNLTSATHGLDLSSSHLSGSRSHRRLTLAISPPPLVLDLSHPLCHDPNP</sequence>
<name>A0A2N9J1H4_FAGSY</name>
<organism evidence="1">
    <name type="scientific">Fagus sylvatica</name>
    <name type="common">Beechnut</name>
    <dbReference type="NCBI Taxonomy" id="28930"/>
    <lineage>
        <taxon>Eukaryota</taxon>
        <taxon>Viridiplantae</taxon>
        <taxon>Streptophyta</taxon>
        <taxon>Embryophyta</taxon>
        <taxon>Tracheophyta</taxon>
        <taxon>Spermatophyta</taxon>
        <taxon>Magnoliopsida</taxon>
        <taxon>eudicotyledons</taxon>
        <taxon>Gunneridae</taxon>
        <taxon>Pentapetalae</taxon>
        <taxon>rosids</taxon>
        <taxon>fabids</taxon>
        <taxon>Fagales</taxon>
        <taxon>Fagaceae</taxon>
        <taxon>Fagus</taxon>
    </lineage>
</organism>
<dbReference type="AlphaFoldDB" id="A0A2N9J1H4"/>
<accession>A0A2N9J1H4</accession>
<protein>
    <submittedName>
        <fullName evidence="1">Uncharacterized protein</fullName>
    </submittedName>
</protein>